<name>F2UKZ1_SALR5</name>
<dbReference type="PANTHER" id="PTHR46256:SF3">
    <property type="entry name" value="MYOSIN MOTOR DOMAIN-CONTAINING PROTEIN"/>
    <property type="match status" value="1"/>
</dbReference>
<dbReference type="InterPro" id="IPR027417">
    <property type="entry name" value="P-loop_NTPase"/>
</dbReference>
<dbReference type="eggNOG" id="KOG0587">
    <property type="taxonomic scope" value="Eukaryota"/>
</dbReference>
<evidence type="ECO:0000256" key="20">
    <source>
        <dbReference type="SAM" id="Coils"/>
    </source>
</evidence>
<feature type="compositionally biased region" description="Basic and acidic residues" evidence="21">
    <location>
        <begin position="2338"/>
        <end position="2347"/>
    </location>
</feature>
<dbReference type="CDD" id="cd00124">
    <property type="entry name" value="MYSc"/>
    <property type="match status" value="1"/>
</dbReference>
<dbReference type="InterPro" id="IPR000048">
    <property type="entry name" value="IQ_motif_EF-hand-BS"/>
</dbReference>
<feature type="compositionally biased region" description="Pro residues" evidence="21">
    <location>
        <begin position="2362"/>
        <end position="2371"/>
    </location>
</feature>
<dbReference type="Pfam" id="PF00102">
    <property type="entry name" value="Y_phosphatase"/>
    <property type="match status" value="1"/>
</dbReference>
<evidence type="ECO:0000259" key="23">
    <source>
        <dbReference type="PROSITE" id="PS50055"/>
    </source>
</evidence>
<feature type="compositionally biased region" description="Basic and acidic residues" evidence="21">
    <location>
        <begin position="2078"/>
        <end position="2095"/>
    </location>
</feature>
<comment type="subcellular location">
    <subcellularLocation>
        <location evidence="2">Cell projection</location>
    </subcellularLocation>
    <subcellularLocation>
        <location evidence="1">Cytoplasm</location>
        <location evidence="1">Cytoskeleton</location>
    </subcellularLocation>
</comment>
<evidence type="ECO:0000256" key="10">
    <source>
        <dbReference type="ARBA" id="ARBA00022777"/>
    </source>
</evidence>
<keyword evidence="13 19" id="KW-0009">Actin-binding</keyword>
<dbReference type="Proteomes" id="UP000007799">
    <property type="component" value="Unassembled WGS sequence"/>
</dbReference>
<keyword evidence="20" id="KW-0175">Coiled coil</keyword>
<feature type="region of interest" description="Disordered" evidence="21">
    <location>
        <begin position="2002"/>
        <end position="2103"/>
    </location>
</feature>
<feature type="compositionally biased region" description="Polar residues" evidence="21">
    <location>
        <begin position="1721"/>
        <end position="1735"/>
    </location>
</feature>
<dbReference type="SUPFAM" id="SSF52540">
    <property type="entry name" value="P-loop containing nucleoside triphosphate hydrolases"/>
    <property type="match status" value="1"/>
</dbReference>
<dbReference type="GO" id="GO:0042995">
    <property type="term" value="C:cell projection"/>
    <property type="evidence" value="ECO:0007669"/>
    <property type="project" value="UniProtKB-SubCell"/>
</dbReference>
<feature type="domain" description="Myosin motor" evidence="25">
    <location>
        <begin position="358"/>
        <end position="1154"/>
    </location>
</feature>
<dbReference type="EC" id="2.7.11.1" evidence="4"/>
<feature type="compositionally biased region" description="Low complexity" evidence="21">
    <location>
        <begin position="2376"/>
        <end position="2389"/>
    </location>
</feature>
<evidence type="ECO:0000256" key="8">
    <source>
        <dbReference type="ARBA" id="ARBA00022679"/>
    </source>
</evidence>
<dbReference type="SUPFAM" id="SSF52799">
    <property type="entry name" value="(Phosphotyrosine protein) phosphatases II"/>
    <property type="match status" value="1"/>
</dbReference>
<evidence type="ECO:0000256" key="17">
    <source>
        <dbReference type="ARBA" id="ARBA00047899"/>
    </source>
</evidence>
<evidence type="ECO:0000256" key="4">
    <source>
        <dbReference type="ARBA" id="ARBA00012513"/>
    </source>
</evidence>
<dbReference type="CDD" id="cd00047">
    <property type="entry name" value="PTPc"/>
    <property type="match status" value="1"/>
</dbReference>
<dbReference type="InterPro" id="IPR016130">
    <property type="entry name" value="Tyr_Pase_AS"/>
</dbReference>
<evidence type="ECO:0000313" key="26">
    <source>
        <dbReference type="EMBL" id="EGD77790.1"/>
    </source>
</evidence>
<comment type="catalytic activity">
    <reaction evidence="18">
        <text>L-seryl-[protein] + ATP = O-phospho-L-seryl-[protein] + ADP + H(+)</text>
        <dbReference type="Rhea" id="RHEA:17989"/>
        <dbReference type="Rhea" id="RHEA-COMP:9863"/>
        <dbReference type="Rhea" id="RHEA-COMP:11604"/>
        <dbReference type="ChEBI" id="CHEBI:15378"/>
        <dbReference type="ChEBI" id="CHEBI:29999"/>
        <dbReference type="ChEBI" id="CHEBI:30616"/>
        <dbReference type="ChEBI" id="CHEBI:83421"/>
        <dbReference type="ChEBI" id="CHEBI:456216"/>
        <dbReference type="EC" id="2.7.11.1"/>
    </reaction>
</comment>
<dbReference type="InterPro" id="IPR000719">
    <property type="entry name" value="Prot_kinase_dom"/>
</dbReference>
<feature type="compositionally biased region" description="Acidic residues" evidence="21">
    <location>
        <begin position="2541"/>
        <end position="2559"/>
    </location>
</feature>
<feature type="coiled-coil region" evidence="20">
    <location>
        <begin position="2565"/>
        <end position="2629"/>
    </location>
</feature>
<feature type="compositionally biased region" description="Pro residues" evidence="21">
    <location>
        <begin position="2432"/>
        <end position="2445"/>
    </location>
</feature>
<feature type="compositionally biased region" description="Polar residues" evidence="21">
    <location>
        <begin position="2319"/>
        <end position="2334"/>
    </location>
</feature>
<keyword evidence="19" id="KW-0067">ATP-binding</keyword>
<evidence type="ECO:0000259" key="22">
    <source>
        <dbReference type="PROSITE" id="PS50011"/>
    </source>
</evidence>
<feature type="compositionally biased region" description="Basic residues" evidence="21">
    <location>
        <begin position="2245"/>
        <end position="2258"/>
    </location>
</feature>
<evidence type="ECO:0000256" key="2">
    <source>
        <dbReference type="ARBA" id="ARBA00004316"/>
    </source>
</evidence>
<feature type="region of interest" description="Disordered" evidence="21">
    <location>
        <begin position="1190"/>
        <end position="1239"/>
    </location>
</feature>
<keyword evidence="6" id="KW-0723">Serine/threonine-protein kinase</keyword>
<keyword evidence="15" id="KW-0966">Cell projection</keyword>
<evidence type="ECO:0000256" key="5">
    <source>
        <dbReference type="ARBA" id="ARBA00022490"/>
    </source>
</evidence>
<keyword evidence="5" id="KW-0963">Cytoplasm</keyword>
<accession>F2UKZ1</accession>
<keyword evidence="27" id="KW-1185">Reference proteome</keyword>
<dbReference type="InterPro" id="IPR000387">
    <property type="entry name" value="Tyr_Pase_dom"/>
</dbReference>
<gene>
    <name evidence="26" type="ORF">PTSG_08880</name>
</gene>
<dbReference type="PROSITE" id="PS50056">
    <property type="entry name" value="TYR_PHOSPHATASE_2"/>
    <property type="match status" value="1"/>
</dbReference>
<dbReference type="InParanoid" id="F2UKZ1"/>
<dbReference type="PROSITE" id="PS50096">
    <property type="entry name" value="IQ"/>
    <property type="match status" value="1"/>
</dbReference>
<evidence type="ECO:0000256" key="12">
    <source>
        <dbReference type="ARBA" id="ARBA00023175"/>
    </source>
</evidence>
<dbReference type="Gene3D" id="1.20.58.530">
    <property type="match status" value="2"/>
</dbReference>
<evidence type="ECO:0000256" key="18">
    <source>
        <dbReference type="ARBA" id="ARBA00048679"/>
    </source>
</evidence>
<evidence type="ECO:0000256" key="21">
    <source>
        <dbReference type="SAM" id="MobiDB-lite"/>
    </source>
</evidence>
<dbReference type="PROSITE" id="PS50055">
    <property type="entry name" value="TYR_PHOSPHATASE_PTP"/>
    <property type="match status" value="1"/>
</dbReference>
<dbReference type="KEGG" id="sre:PTSG_08880"/>
<keyword evidence="10 26" id="KW-0418">Kinase</keyword>
<dbReference type="GO" id="GO:0030832">
    <property type="term" value="P:regulation of actin filament length"/>
    <property type="evidence" value="ECO:0007669"/>
    <property type="project" value="TreeGrafter"/>
</dbReference>
<dbReference type="PROSITE" id="PS50011">
    <property type="entry name" value="PROTEIN_KINASE_DOM"/>
    <property type="match status" value="1"/>
</dbReference>
<dbReference type="InterPro" id="IPR029021">
    <property type="entry name" value="Prot-tyrosine_phosphatase-like"/>
</dbReference>
<dbReference type="SMART" id="SM00194">
    <property type="entry name" value="PTPc"/>
    <property type="match status" value="1"/>
</dbReference>
<feature type="compositionally biased region" description="Basic and acidic residues" evidence="21">
    <location>
        <begin position="2219"/>
        <end position="2242"/>
    </location>
</feature>
<evidence type="ECO:0000256" key="9">
    <source>
        <dbReference type="ARBA" id="ARBA00022737"/>
    </source>
</evidence>
<evidence type="ECO:0000256" key="1">
    <source>
        <dbReference type="ARBA" id="ARBA00004245"/>
    </source>
</evidence>
<feature type="domain" description="Tyrosine specific protein phosphatases" evidence="24">
    <location>
        <begin position="1528"/>
        <end position="1601"/>
    </location>
</feature>
<comment type="catalytic activity">
    <reaction evidence="17">
        <text>L-threonyl-[protein] + ATP = O-phospho-L-threonyl-[protein] + ADP + H(+)</text>
        <dbReference type="Rhea" id="RHEA:46608"/>
        <dbReference type="Rhea" id="RHEA-COMP:11060"/>
        <dbReference type="Rhea" id="RHEA-COMP:11605"/>
        <dbReference type="ChEBI" id="CHEBI:15378"/>
        <dbReference type="ChEBI" id="CHEBI:30013"/>
        <dbReference type="ChEBI" id="CHEBI:30616"/>
        <dbReference type="ChEBI" id="CHEBI:61977"/>
        <dbReference type="ChEBI" id="CHEBI:456216"/>
        <dbReference type="EC" id="2.7.11.1"/>
    </reaction>
</comment>
<dbReference type="Gene3D" id="1.20.5.4820">
    <property type="match status" value="1"/>
</dbReference>
<dbReference type="GeneID" id="16070820"/>
<dbReference type="PROSITE" id="PS51456">
    <property type="entry name" value="MYOSIN_MOTOR"/>
    <property type="match status" value="1"/>
</dbReference>
<feature type="domain" description="Tyrosine-protein phosphatase" evidence="23">
    <location>
        <begin position="1368"/>
        <end position="1610"/>
    </location>
</feature>
<keyword evidence="9" id="KW-0677">Repeat</keyword>
<feature type="region of interest" description="Disordered" evidence="21">
    <location>
        <begin position="1710"/>
        <end position="1762"/>
    </location>
</feature>
<dbReference type="SMART" id="SM00220">
    <property type="entry name" value="S_TKc"/>
    <property type="match status" value="1"/>
</dbReference>
<dbReference type="GO" id="GO:0004674">
    <property type="term" value="F:protein serine/threonine kinase activity"/>
    <property type="evidence" value="ECO:0007669"/>
    <property type="project" value="UniProtKB-KW"/>
</dbReference>
<feature type="compositionally biased region" description="Basic residues" evidence="21">
    <location>
        <begin position="2516"/>
        <end position="2528"/>
    </location>
</feature>
<dbReference type="eggNOG" id="KOG0789">
    <property type="taxonomic scope" value="Eukaryota"/>
</dbReference>
<evidence type="ECO:0000256" key="13">
    <source>
        <dbReference type="ARBA" id="ARBA00023203"/>
    </source>
</evidence>
<evidence type="ECO:0000313" key="27">
    <source>
        <dbReference type="Proteomes" id="UP000007799"/>
    </source>
</evidence>
<keyword evidence="12 19" id="KW-0505">Motor protein</keyword>
<evidence type="ECO:0000259" key="24">
    <source>
        <dbReference type="PROSITE" id="PS50056"/>
    </source>
</evidence>
<dbReference type="PROSITE" id="PS00383">
    <property type="entry name" value="TYR_PHOSPHATASE_1"/>
    <property type="match status" value="1"/>
</dbReference>
<protein>
    <recommendedName>
        <fullName evidence="4">non-specific serine/threonine protein kinase</fullName>
        <ecNumber evidence="4">2.7.11.1</ecNumber>
    </recommendedName>
</protein>
<dbReference type="OMA" id="FINANWV"/>
<dbReference type="SUPFAM" id="SSF56112">
    <property type="entry name" value="Protein kinase-like (PK-like)"/>
    <property type="match status" value="1"/>
</dbReference>
<evidence type="ECO:0000256" key="11">
    <source>
        <dbReference type="ARBA" id="ARBA00023123"/>
    </source>
</evidence>
<dbReference type="EMBL" id="GL832979">
    <property type="protein sequence ID" value="EGD77790.1"/>
    <property type="molecule type" value="Genomic_DNA"/>
</dbReference>
<dbReference type="InterPro" id="IPR000242">
    <property type="entry name" value="PTP_cat"/>
</dbReference>
<dbReference type="GO" id="GO:0016459">
    <property type="term" value="C:myosin complex"/>
    <property type="evidence" value="ECO:0007669"/>
    <property type="project" value="UniProtKB-KW"/>
</dbReference>
<dbReference type="SMART" id="SM00404">
    <property type="entry name" value="PTPc_motif"/>
    <property type="match status" value="1"/>
</dbReference>
<keyword evidence="19" id="KW-0547">Nucleotide-binding</keyword>
<feature type="compositionally biased region" description="Low complexity" evidence="21">
    <location>
        <begin position="2288"/>
        <end position="2299"/>
    </location>
</feature>
<comment type="similarity">
    <text evidence="19">Belongs to the TRAFAC class myosin-kinesin ATPase superfamily. Myosin family.</text>
</comment>
<proteinExistence type="inferred from homology"/>
<dbReference type="InterPro" id="IPR036961">
    <property type="entry name" value="Kinesin_motor_dom_sf"/>
</dbReference>
<feature type="binding site" evidence="19">
    <location>
        <begin position="452"/>
        <end position="459"/>
    </location>
    <ligand>
        <name>ATP</name>
        <dbReference type="ChEBI" id="CHEBI:30616"/>
    </ligand>
</feature>
<feature type="compositionally biased region" description="Polar residues" evidence="21">
    <location>
        <begin position="2049"/>
        <end position="2062"/>
    </location>
</feature>
<dbReference type="GO" id="GO:0004725">
    <property type="term" value="F:protein tyrosine phosphatase activity"/>
    <property type="evidence" value="ECO:0007669"/>
    <property type="project" value="InterPro"/>
</dbReference>
<comment type="similarity">
    <text evidence="3">In the C-terminal section; belongs to the TRAFAC class myosin-kinesin ATPase superfamily. Myosin family.</text>
</comment>
<keyword evidence="7" id="KW-0716">Sensory transduction</keyword>
<evidence type="ECO:0000256" key="14">
    <source>
        <dbReference type="ARBA" id="ARBA00023212"/>
    </source>
</evidence>
<dbReference type="InterPro" id="IPR008271">
    <property type="entry name" value="Ser/Thr_kinase_AS"/>
</dbReference>
<keyword evidence="14" id="KW-0206">Cytoskeleton</keyword>
<dbReference type="GO" id="GO:0003779">
    <property type="term" value="F:actin binding"/>
    <property type="evidence" value="ECO:0007669"/>
    <property type="project" value="UniProtKB-KW"/>
</dbReference>
<dbReference type="SMART" id="SM00015">
    <property type="entry name" value="IQ"/>
    <property type="match status" value="2"/>
</dbReference>
<evidence type="ECO:0000259" key="25">
    <source>
        <dbReference type="PROSITE" id="PS51456"/>
    </source>
</evidence>
<dbReference type="OrthoDB" id="10553317at2759"/>
<feature type="compositionally biased region" description="Acidic residues" evidence="21">
    <location>
        <begin position="1744"/>
        <end position="1756"/>
    </location>
</feature>
<dbReference type="PRINTS" id="PR00193">
    <property type="entry name" value="MYOSINHEAVY"/>
</dbReference>
<dbReference type="InterPro" id="IPR052409">
    <property type="entry name" value="Myosin-III_kinase_activity"/>
</dbReference>
<dbReference type="RefSeq" id="XP_004990266.1">
    <property type="nucleotide sequence ID" value="XM_004990209.1"/>
</dbReference>
<keyword evidence="16" id="KW-0844">Vision</keyword>
<feature type="compositionally biased region" description="Low complexity" evidence="21">
    <location>
        <begin position="2063"/>
        <end position="2077"/>
    </location>
</feature>
<evidence type="ECO:0000256" key="6">
    <source>
        <dbReference type="ARBA" id="ARBA00022527"/>
    </source>
</evidence>
<dbReference type="GO" id="GO:0005524">
    <property type="term" value="F:ATP binding"/>
    <property type="evidence" value="ECO:0007669"/>
    <property type="project" value="UniProtKB-UniRule"/>
</dbReference>
<dbReference type="Gene3D" id="1.20.120.720">
    <property type="entry name" value="Myosin VI head, motor domain, U50 subdomain"/>
    <property type="match status" value="1"/>
</dbReference>
<keyword evidence="11 19" id="KW-0518">Myosin</keyword>
<dbReference type="STRING" id="946362.F2UKZ1"/>
<evidence type="ECO:0000256" key="7">
    <source>
        <dbReference type="ARBA" id="ARBA00022606"/>
    </source>
</evidence>
<feature type="region of interest" description="Actin-binding" evidence="19">
    <location>
        <begin position="1033"/>
        <end position="1055"/>
    </location>
</feature>
<evidence type="ECO:0000256" key="16">
    <source>
        <dbReference type="ARBA" id="ARBA00023305"/>
    </source>
</evidence>
<dbReference type="Gene3D" id="3.40.850.10">
    <property type="entry name" value="Kinesin motor domain"/>
    <property type="match status" value="2"/>
</dbReference>
<evidence type="ECO:0000256" key="19">
    <source>
        <dbReference type="PROSITE-ProRule" id="PRU00782"/>
    </source>
</evidence>
<dbReference type="PROSITE" id="PS00108">
    <property type="entry name" value="PROTEIN_KINASE_ST"/>
    <property type="match status" value="1"/>
</dbReference>
<dbReference type="Pfam" id="PF00069">
    <property type="entry name" value="Pkinase"/>
    <property type="match status" value="1"/>
</dbReference>
<dbReference type="InterPro" id="IPR003595">
    <property type="entry name" value="Tyr_Pase_cat"/>
</dbReference>
<feature type="compositionally biased region" description="Low complexity" evidence="21">
    <location>
        <begin position="2411"/>
        <end position="2420"/>
    </location>
</feature>
<dbReference type="Gene3D" id="3.90.190.10">
    <property type="entry name" value="Protein tyrosine phosphatase superfamily"/>
    <property type="match status" value="1"/>
</dbReference>
<dbReference type="InterPro" id="IPR011009">
    <property type="entry name" value="Kinase-like_dom_sf"/>
</dbReference>
<dbReference type="Gene3D" id="1.10.10.820">
    <property type="match status" value="1"/>
</dbReference>
<feature type="compositionally biased region" description="Basic residues" evidence="21">
    <location>
        <begin position="2451"/>
        <end position="2467"/>
    </location>
</feature>
<reference evidence="26" key="1">
    <citation type="submission" date="2009-08" db="EMBL/GenBank/DDBJ databases">
        <title>Annotation of Salpingoeca rosetta.</title>
        <authorList>
            <consortium name="The Broad Institute Genome Sequencing Platform"/>
            <person name="Russ C."/>
            <person name="Cuomo C."/>
            <person name="Burger G."/>
            <person name="Gray M.W."/>
            <person name="Holland P.W.H."/>
            <person name="King N."/>
            <person name="Lang F.B.F."/>
            <person name="Roger A.J."/>
            <person name="Ruiz-Trillo I."/>
            <person name="Young S.K."/>
            <person name="Zeng Q."/>
            <person name="Gargeya S."/>
            <person name="Alvarado L."/>
            <person name="Berlin A."/>
            <person name="Chapman S.B."/>
            <person name="Chen Z."/>
            <person name="Freedman E."/>
            <person name="Gellesch M."/>
            <person name="Goldberg J."/>
            <person name="Griggs A."/>
            <person name="Gujja S."/>
            <person name="Heilman E."/>
            <person name="Heiman D."/>
            <person name="Howarth C."/>
            <person name="Mehta T."/>
            <person name="Neiman D."/>
            <person name="Pearson M."/>
            <person name="Roberts A."/>
            <person name="Saif S."/>
            <person name="Shea T."/>
            <person name="Shenoy N."/>
            <person name="Sisk P."/>
            <person name="Stolte C."/>
            <person name="Sykes S."/>
            <person name="White J."/>
            <person name="Yandava C."/>
            <person name="Haas B."/>
            <person name="Nusbaum C."/>
            <person name="Birren B."/>
        </authorList>
    </citation>
    <scope>NUCLEOTIDE SEQUENCE [LARGE SCALE GENOMIC DNA]</scope>
    <source>
        <strain evidence="26">ATCC 50818</strain>
    </source>
</reference>
<keyword evidence="8" id="KW-0808">Transferase</keyword>
<feature type="domain" description="Protein kinase" evidence="22">
    <location>
        <begin position="19"/>
        <end position="309"/>
    </location>
</feature>
<feature type="region of interest" description="Disordered" evidence="21">
    <location>
        <begin position="945"/>
        <end position="1015"/>
    </location>
</feature>
<organism evidence="27">
    <name type="scientific">Salpingoeca rosetta (strain ATCC 50818 / BSB-021)</name>
    <dbReference type="NCBI Taxonomy" id="946362"/>
    <lineage>
        <taxon>Eukaryota</taxon>
        <taxon>Choanoflagellata</taxon>
        <taxon>Craspedida</taxon>
        <taxon>Salpingoecidae</taxon>
        <taxon>Salpingoeca</taxon>
    </lineage>
</organism>
<dbReference type="InterPro" id="IPR001609">
    <property type="entry name" value="Myosin_head_motor_dom-like"/>
</dbReference>
<sequence length="2644" mass="295458">MKLKTGRAAAKFLKALPDANGTIEIGDHISGQVYEAKFLGTKELVAVKVCEVAVHHDDDVERVCNEIQVLEALQEVDNVVRFRGAYQSASLSSNSNSSDTTLTVLVVTEYCDYGSLQDFARHLRKAAAGNNISPTHPMANGLDENTIAYILREVLRGIAAMHSRHLMHRDIKGGNVLVRSSGDILLADFDTAASFKKDEKMTGFGVVGTPYWAAPEIAACAYPPGYSYDERCDVWSLGITAIEVAQGGPPLLGRVDPEQAGDRVLKQPPPALADSEHWTQTFKDFVSECLVKDFEHRQHAYDLLQHKFMIGIDEQAAKNAIRAHPYFKVSSEDVTDREANAIMNDARRSVVGDKLPYRATDNLALADDLTEEYIVNTLETRFMSSVIYTHVGDILIAMNPYKNVPLYTEDFKNSYSLDRTKPSTRPHVFEVALRSFKAMVHEGVNQSCVISGESGAGKTETAKYFIRHLLDLSSGGDTGLAAKYEVMRFALNEMLEAFGNAQTRMNRNSSRFGKYVEISFDRHHHAVGARLSQYLLEKSRVVRQSENERNFHVFYYVMAGLSQRQKRDLGIEGDVKDFAYVNGGVTSLLRANGQSPTVQTGPPRASDQYSELVDEMQKAGFSSAEVKDIVSTLAVILCTGNVDFSSSKSPLASNLDYETFFDLDVTGSLEKVAKLLGADKEDLGSALCSTIMITRGETIFKNNSTATARDARDAMAKALYGKLFSWIVNRVNEALFLDYSATEESTIGVLDIFGFENLQTNTLEQLCINITNEHLQSFFNEHIFAWQAKEFAQEGIDATLVGYEDNAALITLLMGNPVGLLNLVDEESRFPAASDRSLIQKLHIHCSTNNGLYVKPQDSKALHFTINHFAGDIQYDVSGWIEKNRDTLTPSVVSLLRESKNKLIRLLFSTSQSETGALVAQDNTSRVQQRQENAREMIAVLRRSIWRRTPSAPDRSQLMDRRMKQKKSQQQQDGNGIGNGQAGAPRPRKTPSMVLGQTSSKRMTRLDSMPSLPLTKTVKKGPATVCGHFKASLVELVLKLEQTQPNFIRCIQPTRQQVPNVFEHKHVERQLRYTGVLQTVKIRQEGYATRVPFAEFLQRYRVVHFEYMEKITDMRGACQEVLMHVSCNPGDWQLGHSKVFMRYNVVAELLKILEFHHMMGLRISRMVRRFLFRCRFQRLLRRLREDEKRAKEEAARRKREAEEAARRRKEEEERLKKQAEEAERKRQQELKRKEEEAKRLEQTKAFAESTVGSVLQMARGVAAQTLLMLAEAANLPETDEADVESEASKARTLNRRSHMGASVRSLAALQSNAGMLVVKNVVDDMTQEDLSSGPACMGPMLSEEQFKQLDQRLLDVSQLPEGVLPLCRYKNVLPTPATRVRLPSLAVRGIPVEHAEFINANWVRDWTGERRYIATQGPKPNTVEHFWRMVWEYDCPLIVMVTSLVENGRIKCHRYWPEFSGAKGSELVSNVMELDCGMLVEVEEVERYREYAITYIRLQWNNTEKFVRHMHLHHWPDYGVPKSTRSLVTCVDVIRDIMNRAEDDKPLVVHCSAGIGRTGIVLSVLMGVEVLLARQRLHMPAIVQSLRCDRGGMMQTFEQYEFSFKALGAYARREAFMAYLMNNTDKQQQILDMVADVLKTPVPSVSQSVPPANASEQEMMRAQITRFCEFMHRGQAEPVLGFPELSAFCPGWHLQRDVYALSLADPSAEAARGGKHRRKSSTGSSVHSTAETRAQNDNGGGGDGGEDGDGNDDGGGDSEQPTESAVIPFHELLFVDEEQSTTMRKGVMQPVIRLRAGSGNAGEGHSLNLLPFAHASKKYALNLDGEGVFLITDPRDGDVYVVNNTFHDIRVRSIESSVALWIPGHPCINAKRARLVCAGQTIRLFNTDTLRHAMSHVMGAHMDKGKKALMHAVSMCQADILLHPTKHTKAVIRVHYRAAAAEMARCFDAILDSRRPNQRRRSSVVELLGSRWFELNKLAADRPISRAPSPVNDDMFQGHDVTATLAPPTGREPLFGAEEEPPALGVNGQPVIATDADAPAPPPRKRSSAVITTRPLQQQEGGTNASASSTTTAASANADKDNEKASSGRGEHNNNDDDASVSVGQLPARPVARRGSIQVEGDSAGANVADFRRKLRRTSNVRLMEATPEMHAAATVLQAAVRGFLERFEVRARKNRDRRKKSFMFFHEQAGPQQPQQGKAAPLVEVTRRNSRSVLLKQKVSERQRPEPKNTKHLEPKVERATILKFKRPPKKKKRKSKPKVEEEVSVEKLFGVQLRKTSNAKVEQDIASAQALASPPQQRRSSDIEPIAEASEAEEQADTQPDNTRSGGSAQETAQEQAERKPKQEEQPEPDEQQQQQETVAPPPPPPPAAPLSVAETTAAAAANQQQQQEKEEQAKKTKVVPPATPTPPAEEATTPQQPNGEQSTRVPDGWSPPPDTSSPPLPPRVNSAPKRRRSSRLLRRRSKKGSKADNTTSTNDGHDSGHVESAASPRPRRDEGNSKAGKSPARRPSLLRRLSTRKNSKRRNSATKRNSMDGLSEEKDSDEESEPFDALLDEMDDDTKAFFQQLEANRAEREREAEQRRLQLAAEAALQRQKEQEELNQELDAIRRRTEAEIAREEKERDKVVEETQGRLQEMTFDFTFN</sequence>
<feature type="region of interest" description="Disordered" evidence="21">
    <location>
        <begin position="2212"/>
        <end position="2560"/>
    </location>
</feature>
<evidence type="ECO:0000256" key="3">
    <source>
        <dbReference type="ARBA" id="ARBA00006998"/>
    </source>
</evidence>
<dbReference type="Gene3D" id="1.10.510.10">
    <property type="entry name" value="Transferase(Phosphotransferase) domain 1"/>
    <property type="match status" value="1"/>
</dbReference>
<dbReference type="eggNOG" id="KOG4229">
    <property type="taxonomic scope" value="Eukaryota"/>
</dbReference>
<dbReference type="SMART" id="SM00242">
    <property type="entry name" value="MYSc"/>
    <property type="match status" value="1"/>
</dbReference>
<dbReference type="GO" id="GO:0000146">
    <property type="term" value="F:microfilament motor activity"/>
    <property type="evidence" value="ECO:0007669"/>
    <property type="project" value="TreeGrafter"/>
</dbReference>
<dbReference type="Pfam" id="PF00063">
    <property type="entry name" value="Myosin_head"/>
    <property type="match status" value="2"/>
</dbReference>
<evidence type="ECO:0000256" key="15">
    <source>
        <dbReference type="ARBA" id="ARBA00023273"/>
    </source>
</evidence>
<dbReference type="PANTHER" id="PTHR46256">
    <property type="entry name" value="AGAP011099-PA"/>
    <property type="match status" value="1"/>
</dbReference>